<dbReference type="RefSeq" id="XP_044563202.1">
    <property type="nucleotide sequence ID" value="XM_044705489.1"/>
</dbReference>
<dbReference type="NCBIfam" id="TIGR00567">
    <property type="entry name" value="3mg"/>
    <property type="match status" value="1"/>
</dbReference>
<keyword evidence="7" id="KW-0234">DNA repair</keyword>
<dbReference type="VEuPathDB" id="AmoebaDB:FDP41_002309"/>
<dbReference type="InterPro" id="IPR036995">
    <property type="entry name" value="MPG_sf"/>
</dbReference>
<name>A0A6A5BZR7_NAEFO</name>
<dbReference type="GO" id="GO:0006284">
    <property type="term" value="P:base-excision repair"/>
    <property type="evidence" value="ECO:0007669"/>
    <property type="project" value="InterPro"/>
</dbReference>
<dbReference type="InterPro" id="IPR011034">
    <property type="entry name" value="Formyl_transferase-like_C_sf"/>
</dbReference>
<dbReference type="GeneID" id="68109527"/>
<dbReference type="EC" id="3.2.2.21" evidence="4"/>
<protein>
    <recommendedName>
        <fullName evidence="4">DNA-3-methyladenine glycosylase II</fullName>
        <ecNumber evidence="4">3.2.2.21</ecNumber>
    </recommendedName>
    <alternativeName>
        <fullName evidence="8">3-methyladenine DNA glycosidase</fullName>
    </alternativeName>
</protein>
<dbReference type="OMA" id="LPWRWYL"/>
<dbReference type="GO" id="GO:0003677">
    <property type="term" value="F:DNA binding"/>
    <property type="evidence" value="ECO:0007669"/>
    <property type="project" value="InterPro"/>
</dbReference>
<evidence type="ECO:0000256" key="6">
    <source>
        <dbReference type="ARBA" id="ARBA00022801"/>
    </source>
</evidence>
<dbReference type="GO" id="GO:0003905">
    <property type="term" value="F:alkylbase DNA N-glycosylase activity"/>
    <property type="evidence" value="ECO:0007669"/>
    <property type="project" value="UniProtKB-EC"/>
</dbReference>
<dbReference type="VEuPathDB" id="AmoebaDB:NfTy_042630"/>
<reference evidence="9 10" key="1">
    <citation type="journal article" date="2019" name="Sci. Rep.">
        <title>Nanopore sequencing improves the draft genome of the human pathogenic amoeba Naegleria fowleri.</title>
        <authorList>
            <person name="Liechti N."/>
            <person name="Schurch N."/>
            <person name="Bruggmann R."/>
            <person name="Wittwer M."/>
        </authorList>
    </citation>
    <scope>NUCLEOTIDE SEQUENCE [LARGE SCALE GENOMIC DNA]</scope>
    <source>
        <strain evidence="9 10">ATCC 30894</strain>
    </source>
</reference>
<evidence type="ECO:0000256" key="5">
    <source>
        <dbReference type="ARBA" id="ARBA00022763"/>
    </source>
</evidence>
<sequence length="255" mass="28986">MLATSFTRVPADFYEKDCETLAKELIGKVLVHVVNQKRVSGVIVEVEAYLGDEDKASHSYLGKQSQKNKSMYLPAGHVYIYKSFRGQNDCFNITSAKKEGIGAGVLIRALEPDLESFDLMKQNRLDMNPSLKADNISKYNVSAGPARLCHALKLSREEHDGIDMKHSEEIFLEELISSTSHVDNHHLHGHSEDGNAIATKQQYCGSYKISACPRINIDYAEEWKDKPLRFCWLDRKAYLSCQVPTAFKNNWFYYP</sequence>
<keyword evidence="5" id="KW-0227">DNA damage</keyword>
<gene>
    <name evidence="9" type="ORF">FDP41_002309</name>
</gene>
<dbReference type="Proteomes" id="UP000444721">
    <property type="component" value="Unassembled WGS sequence"/>
</dbReference>
<evidence type="ECO:0000313" key="10">
    <source>
        <dbReference type="Proteomes" id="UP000444721"/>
    </source>
</evidence>
<proteinExistence type="inferred from homology"/>
<dbReference type="PANTHER" id="PTHR10429">
    <property type="entry name" value="DNA-3-METHYLADENINE GLYCOSYLASE"/>
    <property type="match status" value="1"/>
</dbReference>
<dbReference type="AlphaFoldDB" id="A0A6A5BZR7"/>
<evidence type="ECO:0000256" key="7">
    <source>
        <dbReference type="ARBA" id="ARBA00023204"/>
    </source>
</evidence>
<dbReference type="VEuPathDB" id="AmoebaDB:NF0008050"/>
<dbReference type="OrthoDB" id="6353017at2759"/>
<dbReference type="Pfam" id="PF02245">
    <property type="entry name" value="Pur_DNA_glyco"/>
    <property type="match status" value="1"/>
</dbReference>
<dbReference type="SUPFAM" id="SSF50486">
    <property type="entry name" value="FMT C-terminal domain-like"/>
    <property type="match status" value="1"/>
</dbReference>
<evidence type="ECO:0000256" key="1">
    <source>
        <dbReference type="ARBA" id="ARBA00000086"/>
    </source>
</evidence>
<evidence type="ECO:0000256" key="4">
    <source>
        <dbReference type="ARBA" id="ARBA00012000"/>
    </source>
</evidence>
<evidence type="ECO:0000256" key="3">
    <source>
        <dbReference type="ARBA" id="ARBA00009232"/>
    </source>
</evidence>
<dbReference type="PANTHER" id="PTHR10429:SF0">
    <property type="entry name" value="DNA-3-METHYLADENINE GLYCOSYLASE"/>
    <property type="match status" value="1"/>
</dbReference>
<keyword evidence="10" id="KW-1185">Reference proteome</keyword>
<dbReference type="Gene3D" id="3.10.300.10">
    <property type="entry name" value="Methylpurine-DNA glycosylase (MPG)"/>
    <property type="match status" value="1"/>
</dbReference>
<dbReference type="InterPro" id="IPR003180">
    <property type="entry name" value="MPG"/>
</dbReference>
<keyword evidence="6" id="KW-0378">Hydrolase</keyword>
<comment type="caution">
    <text evidence="9">The sequence shown here is derived from an EMBL/GenBank/DDBJ whole genome shotgun (WGS) entry which is preliminary data.</text>
</comment>
<dbReference type="CDD" id="cd00540">
    <property type="entry name" value="AAG"/>
    <property type="match status" value="1"/>
</dbReference>
<evidence type="ECO:0000256" key="8">
    <source>
        <dbReference type="ARBA" id="ARBA00033426"/>
    </source>
</evidence>
<accession>A0A6A5BZR7</accession>
<comment type="function">
    <text evidence="2">Hydrolysis of the deoxyribose N-glycosidic bond to excise 3-methyladenine, and 7-methylguanine from the damaged DNA polymer formed by alkylation lesions.</text>
</comment>
<evidence type="ECO:0000256" key="2">
    <source>
        <dbReference type="ARBA" id="ARBA00002421"/>
    </source>
</evidence>
<comment type="similarity">
    <text evidence="3">Belongs to the DNA glycosylase MPG family.</text>
</comment>
<dbReference type="HAMAP" id="MF_00527">
    <property type="entry name" value="3MGH"/>
    <property type="match status" value="1"/>
</dbReference>
<evidence type="ECO:0000313" key="9">
    <source>
        <dbReference type="EMBL" id="KAF0978489.1"/>
    </source>
</evidence>
<comment type="catalytic activity">
    <reaction evidence="1">
        <text>Hydrolysis of alkylated DNA, releasing 3-methyladenine, 3-methylguanine, 7-methylguanine and 7-methyladenine.</text>
        <dbReference type="EC" id="3.2.2.21"/>
    </reaction>
</comment>
<organism evidence="9 10">
    <name type="scientific">Naegleria fowleri</name>
    <name type="common">Brain eating amoeba</name>
    <dbReference type="NCBI Taxonomy" id="5763"/>
    <lineage>
        <taxon>Eukaryota</taxon>
        <taxon>Discoba</taxon>
        <taxon>Heterolobosea</taxon>
        <taxon>Tetramitia</taxon>
        <taxon>Eutetramitia</taxon>
        <taxon>Vahlkampfiidae</taxon>
        <taxon>Naegleria</taxon>
    </lineage>
</organism>
<dbReference type="EMBL" id="VFQX01000029">
    <property type="protein sequence ID" value="KAF0978489.1"/>
    <property type="molecule type" value="Genomic_DNA"/>
</dbReference>